<dbReference type="Proteomes" id="UP000030655">
    <property type="component" value="Unassembled WGS sequence"/>
</dbReference>
<dbReference type="GO" id="GO:0007059">
    <property type="term" value="P:chromosome segregation"/>
    <property type="evidence" value="ECO:0007669"/>
    <property type="project" value="UniProtKB-ARBA"/>
</dbReference>
<dbReference type="Pfam" id="PF02463">
    <property type="entry name" value="SMC_N"/>
    <property type="match status" value="2"/>
</dbReference>
<dbReference type="HOGENOM" id="CLU_001042_5_0_1"/>
<dbReference type="EMBL" id="KK365240">
    <property type="protein sequence ID" value="KCZ79679.1"/>
    <property type="molecule type" value="Genomic_DNA"/>
</dbReference>
<evidence type="ECO:0000313" key="4">
    <source>
        <dbReference type="EMBL" id="KCZ79679.1"/>
    </source>
</evidence>
<gene>
    <name evidence="4" type="ORF">H312_02920</name>
</gene>
<organism evidence="4 5">
    <name type="scientific">Anncaliia algerae PRA339</name>
    <dbReference type="NCBI Taxonomy" id="1288291"/>
    <lineage>
        <taxon>Eukaryota</taxon>
        <taxon>Fungi</taxon>
        <taxon>Fungi incertae sedis</taxon>
        <taxon>Microsporidia</taxon>
        <taxon>Tubulinosematoidea</taxon>
        <taxon>Tubulinosematidae</taxon>
        <taxon>Anncaliia</taxon>
    </lineage>
</organism>
<feature type="coiled-coil region" evidence="2">
    <location>
        <begin position="670"/>
        <end position="741"/>
    </location>
</feature>
<evidence type="ECO:0000256" key="2">
    <source>
        <dbReference type="SAM" id="Coils"/>
    </source>
</evidence>
<dbReference type="AlphaFoldDB" id="A0A059EY65"/>
<dbReference type="VEuPathDB" id="MicrosporidiaDB:H312_02920"/>
<dbReference type="InterPro" id="IPR003395">
    <property type="entry name" value="RecF/RecN/SMC_N"/>
</dbReference>
<dbReference type="Gene3D" id="1.20.1060.20">
    <property type="match status" value="1"/>
</dbReference>
<evidence type="ECO:0000256" key="1">
    <source>
        <dbReference type="ARBA" id="ARBA00023054"/>
    </source>
</evidence>
<keyword evidence="1 2" id="KW-0175">Coiled coil</keyword>
<dbReference type="GO" id="GO:0005524">
    <property type="term" value="F:ATP binding"/>
    <property type="evidence" value="ECO:0007669"/>
    <property type="project" value="InterPro"/>
</dbReference>
<dbReference type="STRING" id="1288291.A0A059EY65"/>
<dbReference type="SMART" id="SM00968">
    <property type="entry name" value="SMC_hinge"/>
    <property type="match status" value="1"/>
</dbReference>
<accession>A0A059EY65</accession>
<feature type="domain" description="SMC hinge" evidence="3">
    <location>
        <begin position="450"/>
        <end position="558"/>
    </location>
</feature>
<dbReference type="GO" id="GO:0005694">
    <property type="term" value="C:chromosome"/>
    <property type="evidence" value="ECO:0007669"/>
    <property type="project" value="InterPro"/>
</dbReference>
<keyword evidence="5" id="KW-1185">Reference proteome</keyword>
<dbReference type="OrthoDB" id="2195351at2759"/>
<feature type="coiled-coil region" evidence="2">
    <location>
        <begin position="593"/>
        <end position="634"/>
    </location>
</feature>
<name>A0A059EY65_9MICR</name>
<dbReference type="SUPFAM" id="SSF52540">
    <property type="entry name" value="P-loop containing nucleoside triphosphate hydrolases"/>
    <property type="match status" value="1"/>
</dbReference>
<dbReference type="InterPro" id="IPR027417">
    <property type="entry name" value="P-loop_NTPase"/>
</dbReference>
<protein>
    <recommendedName>
        <fullName evidence="3">SMC hinge domain-containing protein</fullName>
    </recommendedName>
</protein>
<dbReference type="SUPFAM" id="SSF75553">
    <property type="entry name" value="Smc hinge domain"/>
    <property type="match status" value="1"/>
</dbReference>
<dbReference type="Pfam" id="PF06470">
    <property type="entry name" value="SMC_hinge"/>
    <property type="match status" value="1"/>
</dbReference>
<dbReference type="Gene3D" id="3.30.70.1620">
    <property type="match status" value="1"/>
</dbReference>
<feature type="coiled-coil region" evidence="2">
    <location>
        <begin position="222"/>
        <end position="431"/>
    </location>
</feature>
<proteinExistence type="predicted"/>
<dbReference type="PANTHER" id="PTHR43977">
    <property type="entry name" value="STRUCTURAL MAINTENANCE OF CHROMOSOMES PROTEIN 3"/>
    <property type="match status" value="1"/>
</dbReference>
<evidence type="ECO:0000313" key="5">
    <source>
        <dbReference type="Proteomes" id="UP000030655"/>
    </source>
</evidence>
<reference evidence="4 5" key="2">
    <citation type="submission" date="2014-03" db="EMBL/GenBank/DDBJ databases">
        <title>The Genome Sequence of Anncaliia algerae insect isolate PRA339.</title>
        <authorList>
            <consortium name="The Broad Institute Genome Sequencing Platform"/>
            <consortium name="The Broad Institute Genome Sequencing Center for Infectious Disease"/>
            <person name="Cuomo C."/>
            <person name="Becnel J."/>
            <person name="Sanscrainte N."/>
            <person name="Walker B."/>
            <person name="Young S.K."/>
            <person name="Zeng Q."/>
            <person name="Gargeya S."/>
            <person name="Fitzgerald M."/>
            <person name="Haas B."/>
            <person name="Abouelleil A."/>
            <person name="Alvarado L."/>
            <person name="Arachchi H.M."/>
            <person name="Berlin A.M."/>
            <person name="Chapman S.B."/>
            <person name="Dewar J."/>
            <person name="Goldberg J."/>
            <person name="Griggs A."/>
            <person name="Gujja S."/>
            <person name="Hansen M."/>
            <person name="Howarth C."/>
            <person name="Imamovic A."/>
            <person name="Larimer J."/>
            <person name="McCowan C."/>
            <person name="Murphy C."/>
            <person name="Neiman D."/>
            <person name="Pearson M."/>
            <person name="Priest M."/>
            <person name="Roberts A."/>
            <person name="Saif S."/>
            <person name="Shea T."/>
            <person name="Sisk P."/>
            <person name="Sykes S."/>
            <person name="Wortman J."/>
            <person name="Nusbaum C."/>
            <person name="Birren B."/>
        </authorList>
    </citation>
    <scope>NUCLEOTIDE SEQUENCE [LARGE SCALE GENOMIC DNA]</scope>
    <source>
        <strain evidence="4 5">PRA339</strain>
    </source>
</reference>
<dbReference type="Gene3D" id="3.40.50.300">
    <property type="entry name" value="P-loop containing nucleotide triphosphate hydrolases"/>
    <property type="match status" value="2"/>
</dbReference>
<reference evidence="5" key="1">
    <citation type="submission" date="2013-02" db="EMBL/GenBank/DDBJ databases">
        <authorList>
            <consortium name="The Broad Institute Genome Sequencing Platform"/>
            <person name="Cuomo C."/>
            <person name="Becnel J."/>
            <person name="Sanscrainte N."/>
            <person name="Walker B."/>
            <person name="Young S.K."/>
            <person name="Zeng Q."/>
            <person name="Gargeya S."/>
            <person name="Fitzgerald M."/>
            <person name="Haas B."/>
            <person name="Abouelleil A."/>
            <person name="Alvarado L."/>
            <person name="Arachchi H.M."/>
            <person name="Berlin A.M."/>
            <person name="Chapman S.B."/>
            <person name="Dewar J."/>
            <person name="Goldberg J."/>
            <person name="Griggs A."/>
            <person name="Gujja S."/>
            <person name="Hansen M."/>
            <person name="Howarth C."/>
            <person name="Imamovic A."/>
            <person name="Larimer J."/>
            <person name="McCowan C."/>
            <person name="Murphy C."/>
            <person name="Neiman D."/>
            <person name="Pearson M."/>
            <person name="Priest M."/>
            <person name="Roberts A."/>
            <person name="Saif S."/>
            <person name="Shea T."/>
            <person name="Sisk P."/>
            <person name="Sykes S."/>
            <person name="Wortman J."/>
            <person name="Nusbaum C."/>
            <person name="Birren B."/>
        </authorList>
    </citation>
    <scope>NUCLEOTIDE SEQUENCE [LARGE SCALE GENOMIC DNA]</scope>
    <source>
        <strain evidence="5">PRA339</strain>
    </source>
</reference>
<sequence length="1005" mass="118939">MRIKEIKLNNIRSFKDMTNLETSPNVNLIIGKNGSGKSNVLSAVKYLLSHGSRSSLEERESFIYEGSHNSELTGTIEIKFENDKLRFPAGKEFVIRKEISLKKEEYFLDDKFATKEELNAMFESAGLPIDSKYFIVPQGEIDRLSVMSDDKRYELIKEISGALIYEEDRKKFVEQLKDTEEMKKKIFIFNEKINIKLEKLRKDQRKLILVEKIDEEKNIIDRIILERELDKIYSEIKTLQSKFIEVEDNKQNSLLEKRIQLKQLKEEKIKLLEELKRENCYEMSENVLNLEIEELKIKQREENENKKKFEHLINEEKEMKEYETKEEEKIQKYLKELEEIKLNILAKEMENSFLKNNLNISFFTQEEKNEVQKEIKEIQNKLGNENESTEVFCEKKYVSLLNERKRAWVDENNLENKLKRFENEMRKIEQSILLNYGISEEIIKNIKEHSGVYGCIFELINIPEELYAPVSSVISKNFFNIVVENEDIATDLFGVIKNRVTFVALNRVKVEEEKMIDDENMIPLWKQLEADDKFKDLLKYITRNTYLVSDIKCALQQKKKYNVNIVTLEGEFISKNGIITGGYEEKRNIFIEFKYLQNEIHKLKKEKNELTNKIALLNESINLMQHKKNELRSKEDIFVIKAKLIFLLRKAQLMNKGFAEKELRNNTFDLENIKIKKNRLEMETENTKLRLLELKNKLKQIEIKILTYKSKINSFDLKIKLEEVENKIKKIKEEEKCLIYEINDESTENNKNKKISNLKSVLIEKRNKILDKISTLSVQKEYKKSKYFAMNESEMAEEMKRLLLKKNEYKAVNYKATTQLKEMEMHQNNLTTRMNELDLSKSEIESFLEELDKKKESVIESTFKAIVEGFNYFIDKLSPKFKIDLVKENDSVLIYNSGIKVNPSLFSGGQRTVIALSLIFAIQRIDPAPFYLFDEIDANLDYESRLRLCDLIKNIINNNSIQFIFTTFNKELLECGNEFFMVNFKDKRSFIKSCTKEEANLLIRE</sequence>
<dbReference type="InterPro" id="IPR036277">
    <property type="entry name" value="SMC_hinge_sf"/>
</dbReference>
<dbReference type="GO" id="GO:0051276">
    <property type="term" value="P:chromosome organization"/>
    <property type="evidence" value="ECO:0007669"/>
    <property type="project" value="InterPro"/>
</dbReference>
<evidence type="ECO:0000259" key="3">
    <source>
        <dbReference type="SMART" id="SM00968"/>
    </source>
</evidence>
<dbReference type="InterPro" id="IPR010935">
    <property type="entry name" value="SMC_hinge"/>
</dbReference>